<gene>
    <name evidence="1" type="ORF">DdX_22447</name>
</gene>
<dbReference type="Proteomes" id="UP001201812">
    <property type="component" value="Unassembled WGS sequence"/>
</dbReference>
<evidence type="ECO:0000313" key="2">
    <source>
        <dbReference type="Proteomes" id="UP001201812"/>
    </source>
</evidence>
<comment type="caution">
    <text evidence="1">The sequence shown here is derived from an EMBL/GenBank/DDBJ whole genome shotgun (WGS) entry which is preliminary data.</text>
</comment>
<dbReference type="EMBL" id="JAKKPZ010001188">
    <property type="protein sequence ID" value="KAI1690495.1"/>
    <property type="molecule type" value="Genomic_DNA"/>
</dbReference>
<evidence type="ECO:0000313" key="1">
    <source>
        <dbReference type="EMBL" id="KAI1690495.1"/>
    </source>
</evidence>
<proteinExistence type="predicted"/>
<accession>A0AAD4ME33</accession>
<reference evidence="1" key="1">
    <citation type="submission" date="2022-01" db="EMBL/GenBank/DDBJ databases">
        <title>Genome Sequence Resource for Two Populations of Ditylenchus destructor, the Migratory Endoparasitic Phytonematode.</title>
        <authorList>
            <person name="Zhang H."/>
            <person name="Lin R."/>
            <person name="Xie B."/>
        </authorList>
    </citation>
    <scope>NUCLEOTIDE SEQUENCE</scope>
    <source>
        <strain evidence="1">BazhouSP</strain>
    </source>
</reference>
<keyword evidence="2" id="KW-1185">Reference proteome</keyword>
<sequence length="143" mass="15827">MYTALRTRFDLLNTDSQLLKHVRTSVPDFGPVSGEEKDEFESAIVDVLKSNGVELDDKDDFEAKVFEMNGEIASDDPKNKKVKQDAFVESVSKIVTVGEFISSVDSLKEESLNIDESNTPAKGILCDDGLEELKETKLPQIVA</sequence>
<name>A0AAD4ME33_9BILA</name>
<dbReference type="AlphaFoldDB" id="A0AAD4ME33"/>
<protein>
    <submittedName>
        <fullName evidence="1">Uncharacterized protein</fullName>
    </submittedName>
</protein>
<organism evidence="1 2">
    <name type="scientific">Ditylenchus destructor</name>
    <dbReference type="NCBI Taxonomy" id="166010"/>
    <lineage>
        <taxon>Eukaryota</taxon>
        <taxon>Metazoa</taxon>
        <taxon>Ecdysozoa</taxon>
        <taxon>Nematoda</taxon>
        <taxon>Chromadorea</taxon>
        <taxon>Rhabditida</taxon>
        <taxon>Tylenchina</taxon>
        <taxon>Tylenchomorpha</taxon>
        <taxon>Sphaerularioidea</taxon>
        <taxon>Anguinidae</taxon>
        <taxon>Anguininae</taxon>
        <taxon>Ditylenchus</taxon>
    </lineage>
</organism>